<reference evidence="1 2" key="2">
    <citation type="journal article" date="2022" name="Mol. Ecol. Resour.">
        <title>The genomes of chicory, endive, great burdock and yacon provide insights into Asteraceae paleo-polyploidization history and plant inulin production.</title>
        <authorList>
            <person name="Fan W."/>
            <person name="Wang S."/>
            <person name="Wang H."/>
            <person name="Wang A."/>
            <person name="Jiang F."/>
            <person name="Liu H."/>
            <person name="Zhao H."/>
            <person name="Xu D."/>
            <person name="Zhang Y."/>
        </authorList>
    </citation>
    <scope>NUCLEOTIDE SEQUENCE [LARGE SCALE GENOMIC DNA]</scope>
    <source>
        <strain evidence="2">cv. Niubang</strain>
    </source>
</reference>
<gene>
    <name evidence="1" type="ORF">L6452_16030</name>
</gene>
<sequence>MKSIFKSIPATLAVALPSLLKYHRQSSFLPNTLLHEFTASCYRRDLPAAIKALTSMQDHQIWADSVTYSELIKCCLARGAIREAKLVHKHIFSDGYQPKTFLINTLMNMYVKFNLLEEARALFDQMLERNVVSWTTMIAAFSNARLDHEAMELLILMLRDGVRPNMFTYSSVLRACNGLPSLRQIHCGITKAGLDSDVFVRSALIDNYSKWGELPNALTVFNEMETSDLIVWNSDW</sequence>
<keyword evidence="2" id="KW-1185">Reference proteome</keyword>
<dbReference type="EMBL" id="CM042050">
    <property type="protein sequence ID" value="KAI3736488.1"/>
    <property type="molecule type" value="Genomic_DNA"/>
</dbReference>
<organism evidence="1 2">
    <name type="scientific">Arctium lappa</name>
    <name type="common">Greater burdock</name>
    <name type="synonym">Lappa major</name>
    <dbReference type="NCBI Taxonomy" id="4217"/>
    <lineage>
        <taxon>Eukaryota</taxon>
        <taxon>Viridiplantae</taxon>
        <taxon>Streptophyta</taxon>
        <taxon>Embryophyta</taxon>
        <taxon>Tracheophyta</taxon>
        <taxon>Spermatophyta</taxon>
        <taxon>Magnoliopsida</taxon>
        <taxon>eudicotyledons</taxon>
        <taxon>Gunneridae</taxon>
        <taxon>Pentapetalae</taxon>
        <taxon>asterids</taxon>
        <taxon>campanulids</taxon>
        <taxon>Asterales</taxon>
        <taxon>Asteraceae</taxon>
        <taxon>Carduoideae</taxon>
        <taxon>Cardueae</taxon>
        <taxon>Arctiinae</taxon>
        <taxon>Arctium</taxon>
    </lineage>
</organism>
<reference evidence="2" key="1">
    <citation type="journal article" date="2022" name="Mol. Ecol. Resour.">
        <title>The genomes of chicory, endive, great burdock and yacon provide insights into Asteraceae palaeo-polyploidization history and plant inulin production.</title>
        <authorList>
            <person name="Fan W."/>
            <person name="Wang S."/>
            <person name="Wang H."/>
            <person name="Wang A."/>
            <person name="Jiang F."/>
            <person name="Liu H."/>
            <person name="Zhao H."/>
            <person name="Xu D."/>
            <person name="Zhang Y."/>
        </authorList>
    </citation>
    <scope>NUCLEOTIDE SEQUENCE [LARGE SCALE GENOMIC DNA]</scope>
    <source>
        <strain evidence="2">cv. Niubang</strain>
    </source>
</reference>
<dbReference type="Proteomes" id="UP001055879">
    <property type="component" value="Linkage Group LG04"/>
</dbReference>
<evidence type="ECO:0000313" key="2">
    <source>
        <dbReference type="Proteomes" id="UP001055879"/>
    </source>
</evidence>
<comment type="caution">
    <text evidence="1">The sequence shown here is derived from an EMBL/GenBank/DDBJ whole genome shotgun (WGS) entry which is preliminary data.</text>
</comment>
<proteinExistence type="predicted"/>
<accession>A0ACB9CQN9</accession>
<evidence type="ECO:0000313" key="1">
    <source>
        <dbReference type="EMBL" id="KAI3736488.1"/>
    </source>
</evidence>
<name>A0ACB9CQN9_ARCLA</name>
<protein>
    <submittedName>
        <fullName evidence="1">Uncharacterized protein</fullName>
    </submittedName>
</protein>